<dbReference type="KEGG" id="acht:bsdcttw_41310"/>
<reference evidence="1 2" key="1">
    <citation type="submission" date="2020-08" db="EMBL/GenBank/DDBJ databases">
        <title>Draft genome sequencing of an Anaerocolumna strain isolated from anoxic soil subjected to BSD treatment.</title>
        <authorList>
            <person name="Uek A."/>
            <person name="Tonouchi A."/>
        </authorList>
    </citation>
    <scope>NUCLEOTIDE SEQUENCE [LARGE SCALE GENOMIC DNA]</scope>
    <source>
        <strain evidence="1 2">CTTW</strain>
    </source>
</reference>
<sequence>MALSQTVLGYATGTIMKKLIFSTALILCLVMLAGCSKNKEIDTNNIQKNTLLITKEGTLEAGTVESFDKAYYNLTELDKYVTDKINQYNTAKGNEVITKKNLELKGSNAVLVITYATIDDYNSFNQTDVKLLNTGDVNNAGIDLPQNFSAAKKNKTVTLSKAFENNKYKVLVLKEKLDVLLQGTIKYYSGGTLVDKHHIESADNATTIIIYKP</sequence>
<dbReference type="Proteomes" id="UP000515703">
    <property type="component" value="Chromosome"/>
</dbReference>
<dbReference type="AlphaFoldDB" id="A0A7I8DRN4"/>
<gene>
    <name evidence="1" type="ORF">bsdcttw_41310</name>
</gene>
<dbReference type="EMBL" id="AP023368">
    <property type="protein sequence ID" value="BCK01091.1"/>
    <property type="molecule type" value="Genomic_DNA"/>
</dbReference>
<accession>A0A7I8DRN4</accession>
<name>A0A7I8DRN4_9FIRM</name>
<keyword evidence="2" id="KW-1185">Reference proteome</keyword>
<evidence type="ECO:0000313" key="2">
    <source>
        <dbReference type="Proteomes" id="UP000515703"/>
    </source>
</evidence>
<protein>
    <submittedName>
        <fullName evidence="1">Uncharacterized protein</fullName>
    </submittedName>
</protein>
<proteinExistence type="predicted"/>
<organism evidence="1 2">
    <name type="scientific">Anaerocolumna chitinilytica</name>
    <dbReference type="NCBI Taxonomy" id="1727145"/>
    <lineage>
        <taxon>Bacteria</taxon>
        <taxon>Bacillati</taxon>
        <taxon>Bacillota</taxon>
        <taxon>Clostridia</taxon>
        <taxon>Lachnospirales</taxon>
        <taxon>Lachnospiraceae</taxon>
        <taxon>Anaerocolumna</taxon>
    </lineage>
</organism>
<evidence type="ECO:0000313" key="1">
    <source>
        <dbReference type="EMBL" id="BCK01091.1"/>
    </source>
</evidence>
<reference evidence="1 2" key="2">
    <citation type="submission" date="2020-08" db="EMBL/GenBank/DDBJ databases">
        <authorList>
            <person name="Ueki A."/>
            <person name="Tonouchi A."/>
        </authorList>
    </citation>
    <scope>NUCLEOTIDE SEQUENCE [LARGE SCALE GENOMIC DNA]</scope>
    <source>
        <strain evidence="1 2">CTTW</strain>
    </source>
</reference>